<dbReference type="SUPFAM" id="SSF55729">
    <property type="entry name" value="Acyl-CoA N-acyltransferases (Nat)"/>
    <property type="match status" value="1"/>
</dbReference>
<dbReference type="AlphaFoldDB" id="A0A1H7LQU3"/>
<accession>A0A1H7LQU3</accession>
<dbReference type="Proteomes" id="UP000199421">
    <property type="component" value="Unassembled WGS sequence"/>
</dbReference>
<dbReference type="PANTHER" id="PTHR42791">
    <property type="entry name" value="GNAT FAMILY ACETYLTRANSFERASE"/>
    <property type="match status" value="1"/>
</dbReference>
<dbReference type="InterPro" id="IPR000182">
    <property type="entry name" value="GNAT_dom"/>
</dbReference>
<dbReference type="InterPro" id="IPR052523">
    <property type="entry name" value="Trichothecene_AcTrans"/>
</dbReference>
<dbReference type="Gene3D" id="3.40.630.30">
    <property type="match status" value="1"/>
</dbReference>
<keyword evidence="3" id="KW-1185">Reference proteome</keyword>
<dbReference type="RefSeq" id="WP_093322126.1">
    <property type="nucleotide sequence ID" value="NZ_FOAF01000001.1"/>
</dbReference>
<name>A0A1H7LQU3_OLID1</name>
<dbReference type="OrthoDB" id="1452841at2"/>
<organism evidence="2 3">
    <name type="scientific">Olivibacter domesticus</name>
    <name type="common">Pseudosphingobacterium domesticum</name>
    <dbReference type="NCBI Taxonomy" id="407022"/>
    <lineage>
        <taxon>Bacteria</taxon>
        <taxon>Pseudomonadati</taxon>
        <taxon>Bacteroidota</taxon>
        <taxon>Sphingobacteriia</taxon>
        <taxon>Sphingobacteriales</taxon>
        <taxon>Sphingobacteriaceae</taxon>
        <taxon>Olivibacter</taxon>
    </lineage>
</organism>
<evidence type="ECO:0000313" key="3">
    <source>
        <dbReference type="Proteomes" id="UP000199421"/>
    </source>
</evidence>
<proteinExistence type="predicted"/>
<evidence type="ECO:0000259" key="1">
    <source>
        <dbReference type="PROSITE" id="PS51186"/>
    </source>
</evidence>
<dbReference type="EMBL" id="FOAF01000001">
    <property type="protein sequence ID" value="SEL01259.1"/>
    <property type="molecule type" value="Genomic_DNA"/>
</dbReference>
<evidence type="ECO:0000313" key="2">
    <source>
        <dbReference type="EMBL" id="SEL01259.1"/>
    </source>
</evidence>
<feature type="domain" description="N-acetyltransferase" evidence="1">
    <location>
        <begin position="38"/>
        <end position="191"/>
    </location>
</feature>
<dbReference type="Pfam" id="PF00583">
    <property type="entry name" value="Acetyltransf_1"/>
    <property type="match status" value="1"/>
</dbReference>
<gene>
    <name evidence="2" type="ORF">SAMN05661044_01742</name>
</gene>
<dbReference type="InterPro" id="IPR016181">
    <property type="entry name" value="Acyl_CoA_acyltransferase"/>
</dbReference>
<dbReference type="GO" id="GO:0016747">
    <property type="term" value="F:acyltransferase activity, transferring groups other than amino-acyl groups"/>
    <property type="evidence" value="ECO:0007669"/>
    <property type="project" value="InterPro"/>
</dbReference>
<protein>
    <submittedName>
        <fullName evidence="2">Acetyltransferase (GNAT) family protein</fullName>
    </submittedName>
</protein>
<dbReference type="PROSITE" id="PS51186">
    <property type="entry name" value="GNAT"/>
    <property type="match status" value="1"/>
</dbReference>
<keyword evidence="2" id="KW-0808">Transferase</keyword>
<reference evidence="3" key="1">
    <citation type="submission" date="2016-10" db="EMBL/GenBank/DDBJ databases">
        <authorList>
            <person name="Varghese N."/>
            <person name="Submissions S."/>
        </authorList>
    </citation>
    <scope>NUCLEOTIDE SEQUENCE [LARGE SCALE GENOMIC DNA]</scope>
    <source>
        <strain evidence="3">DSM 18733</strain>
    </source>
</reference>
<sequence length="199" mass="22717">MIKAHKKDKDLVVNLLSHSFKDNQSVAYIVGKRNDKQKRIRALIDYSFELCFLFGEVWLSDDKKACALVLYPHQKRTTLKSTLLDIKLIIRAIGWRGALKAIKRESKIKGIQSKEEMAYLWFIGVLSAEQHKGIGSALLKQVLDGAANAGLSVYLETSTPKNIPWYKSFGFQNYGSINLGYDLHFMKWDPIAEITHTER</sequence>
<dbReference type="STRING" id="407022.SAMN05661044_01742"/>
<dbReference type="PANTHER" id="PTHR42791:SF1">
    <property type="entry name" value="N-ACETYLTRANSFERASE DOMAIN-CONTAINING PROTEIN"/>
    <property type="match status" value="1"/>
</dbReference>
<dbReference type="CDD" id="cd04301">
    <property type="entry name" value="NAT_SF"/>
    <property type="match status" value="1"/>
</dbReference>